<dbReference type="Pfam" id="PF24042">
    <property type="entry name" value="DUF7351"/>
    <property type="match status" value="1"/>
</dbReference>
<feature type="compositionally biased region" description="Basic and acidic residues" evidence="1">
    <location>
        <begin position="1"/>
        <end position="12"/>
    </location>
</feature>
<dbReference type="EMBL" id="JBHUDC010000002">
    <property type="protein sequence ID" value="MFD1512607.1"/>
    <property type="molecule type" value="Genomic_DNA"/>
</dbReference>
<dbReference type="SUPFAM" id="SSF46785">
    <property type="entry name" value="Winged helix' DNA-binding domain"/>
    <property type="match status" value="1"/>
</dbReference>
<dbReference type="InterPro" id="IPR055775">
    <property type="entry name" value="DUF7351"/>
</dbReference>
<gene>
    <name evidence="4" type="ORF">ACFSBT_04840</name>
</gene>
<evidence type="ECO:0000313" key="4">
    <source>
        <dbReference type="EMBL" id="MFD1512607.1"/>
    </source>
</evidence>
<evidence type="ECO:0000259" key="2">
    <source>
        <dbReference type="Pfam" id="PF24038"/>
    </source>
</evidence>
<dbReference type="Gene3D" id="1.10.10.10">
    <property type="entry name" value="Winged helix-like DNA-binding domain superfamily/Winged helix DNA-binding domain"/>
    <property type="match status" value="1"/>
</dbReference>
<dbReference type="CDD" id="cd00090">
    <property type="entry name" value="HTH_ARSR"/>
    <property type="match status" value="1"/>
</dbReference>
<evidence type="ECO:0000313" key="5">
    <source>
        <dbReference type="Proteomes" id="UP001597187"/>
    </source>
</evidence>
<evidence type="ECO:0000259" key="3">
    <source>
        <dbReference type="Pfam" id="PF24042"/>
    </source>
</evidence>
<dbReference type="InterPro" id="IPR011991">
    <property type="entry name" value="ArsR-like_HTH"/>
</dbReference>
<feature type="region of interest" description="Disordered" evidence="1">
    <location>
        <begin position="1"/>
        <end position="23"/>
    </location>
</feature>
<dbReference type="RefSeq" id="WP_250872577.1">
    <property type="nucleotide sequence ID" value="NZ_JALXFV010000002.1"/>
</dbReference>
<evidence type="ECO:0000256" key="1">
    <source>
        <dbReference type="SAM" id="MobiDB-lite"/>
    </source>
</evidence>
<comment type="caution">
    <text evidence="4">The sequence shown here is derived from an EMBL/GenBank/DDBJ whole genome shotgun (WGS) entry which is preliminary data.</text>
</comment>
<name>A0ABD6ASV3_9EURY</name>
<dbReference type="Proteomes" id="UP001597187">
    <property type="component" value="Unassembled WGS sequence"/>
</dbReference>
<dbReference type="InterPro" id="IPR055771">
    <property type="entry name" value="DUF7347"/>
</dbReference>
<organism evidence="4 5">
    <name type="scientific">Halomarina rubra</name>
    <dbReference type="NCBI Taxonomy" id="2071873"/>
    <lineage>
        <taxon>Archaea</taxon>
        <taxon>Methanobacteriati</taxon>
        <taxon>Methanobacteriota</taxon>
        <taxon>Stenosarchaea group</taxon>
        <taxon>Halobacteria</taxon>
        <taxon>Halobacteriales</taxon>
        <taxon>Natronomonadaceae</taxon>
        <taxon>Halomarina</taxon>
    </lineage>
</organism>
<keyword evidence="5" id="KW-1185">Reference proteome</keyword>
<protein>
    <submittedName>
        <fullName evidence="4">Helix-turn-helix domain-containing protein</fullName>
    </submittedName>
</protein>
<accession>A0ABD6ASV3</accession>
<dbReference type="Pfam" id="PF24038">
    <property type="entry name" value="DUF7347"/>
    <property type="match status" value="1"/>
</dbReference>
<proteinExistence type="predicted"/>
<feature type="domain" description="DUF7347" evidence="2">
    <location>
        <begin position="27"/>
        <end position="105"/>
    </location>
</feature>
<dbReference type="AlphaFoldDB" id="A0ABD6ASV3"/>
<reference evidence="4 5" key="1">
    <citation type="journal article" date="2019" name="Int. J. Syst. Evol. Microbiol.">
        <title>The Global Catalogue of Microorganisms (GCM) 10K type strain sequencing project: providing services to taxonomists for standard genome sequencing and annotation.</title>
        <authorList>
            <consortium name="The Broad Institute Genomics Platform"/>
            <consortium name="The Broad Institute Genome Sequencing Center for Infectious Disease"/>
            <person name="Wu L."/>
            <person name="Ma J."/>
        </authorList>
    </citation>
    <scope>NUCLEOTIDE SEQUENCE [LARGE SCALE GENOMIC DNA]</scope>
    <source>
        <strain evidence="4 5">CGMCC 1.12563</strain>
    </source>
</reference>
<sequence length="312" mass="34682">MGADDGPARSRIEVSTGSGDLPRSLDPDAAFKAIGNETRLAILDTLWGAHEAEPMGFAALRKAVGIRDGSKFNYHLQRLLEAGFIEKVDGEYGVRHAGAEVVWAVRSGSFTEHPELDPFETTGHCLGCERPLSARYADEMFFVECTDCDRLYGLGWFPPGALRDRTPEEAVLVWERVMRADVATIGAGICPKCNGVMDQTLAREWSDVPVASPYLDTDSSAFGLWFVCRRCSVWAHQTPGEFVVDHPLVVDLYYRHGVDLRSTPRWELPWVVDESFTTVVSEDPFRVRLAVAVADEELRLTLDESFDVLAVE</sequence>
<feature type="domain" description="DUF7351" evidence="3">
    <location>
        <begin position="123"/>
        <end position="308"/>
    </location>
</feature>
<dbReference type="InterPro" id="IPR036388">
    <property type="entry name" value="WH-like_DNA-bd_sf"/>
</dbReference>
<dbReference type="InterPro" id="IPR036390">
    <property type="entry name" value="WH_DNA-bd_sf"/>
</dbReference>